<accession>A3IX79</accession>
<dbReference type="InterPro" id="IPR053138">
    <property type="entry name" value="N-alpha-Ac-DABA_deacetylase"/>
</dbReference>
<dbReference type="GO" id="GO:0046872">
    <property type="term" value="F:metal ion binding"/>
    <property type="evidence" value="ECO:0007669"/>
    <property type="project" value="UniProtKB-KW"/>
</dbReference>
<protein>
    <recommendedName>
        <fullName evidence="5">Succinylglutamate desuccinylase/Aspartoacylase catalytic domain-containing protein</fullName>
    </recommendedName>
</protein>
<gene>
    <name evidence="6" type="ORF">CY0110_22864</name>
</gene>
<dbReference type="Proteomes" id="UP000003781">
    <property type="component" value="Unassembled WGS sequence"/>
</dbReference>
<dbReference type="RefSeq" id="WP_008277983.1">
    <property type="nucleotide sequence ID" value="NZ_AAXW01000061.1"/>
</dbReference>
<dbReference type="PANTHER" id="PTHR37326">
    <property type="entry name" value="BLL3975 PROTEIN"/>
    <property type="match status" value="1"/>
</dbReference>
<dbReference type="OrthoDB" id="527673at2"/>
<evidence type="ECO:0000256" key="3">
    <source>
        <dbReference type="ARBA" id="ARBA00022801"/>
    </source>
</evidence>
<dbReference type="Pfam" id="PF24827">
    <property type="entry name" value="AstE_AspA_cat"/>
    <property type="match status" value="1"/>
</dbReference>
<comment type="cofactor">
    <cofactor evidence="1">
        <name>Zn(2+)</name>
        <dbReference type="ChEBI" id="CHEBI:29105"/>
    </cofactor>
</comment>
<dbReference type="AlphaFoldDB" id="A3IX79"/>
<dbReference type="Gene3D" id="3.40.630.10">
    <property type="entry name" value="Zn peptidases"/>
    <property type="match status" value="1"/>
</dbReference>
<dbReference type="EMBL" id="AAXW01000061">
    <property type="protein sequence ID" value="EAZ88918.1"/>
    <property type="molecule type" value="Genomic_DNA"/>
</dbReference>
<keyword evidence="4" id="KW-0862">Zinc</keyword>
<evidence type="ECO:0000259" key="5">
    <source>
        <dbReference type="Pfam" id="PF24827"/>
    </source>
</evidence>
<dbReference type="SUPFAM" id="SSF53187">
    <property type="entry name" value="Zn-dependent exopeptidases"/>
    <property type="match status" value="1"/>
</dbReference>
<comment type="caution">
    <text evidence="6">The sequence shown here is derived from an EMBL/GenBank/DDBJ whole genome shotgun (WGS) entry which is preliminary data.</text>
</comment>
<evidence type="ECO:0000256" key="2">
    <source>
        <dbReference type="ARBA" id="ARBA00022723"/>
    </source>
</evidence>
<dbReference type="Gene3D" id="2.40.50.100">
    <property type="match status" value="1"/>
</dbReference>
<keyword evidence="7" id="KW-1185">Reference proteome</keyword>
<sequence length="379" mass="43889">MKPTIETLNLFKLASGDEFFLQLYKFTGKKKSKKVYIQSNLHGSEIVGNAVISQLISFFSTLNKNQLDGEIWLLPVCNPIGTNQRNHFFSSGRFNSYDGKDWNRIFWDYEKFCHDLDGFVQQNIKFDSLTIQENFLQQQKQAFSKQLERIKNPSSAPLSEQYRYQLQSLSMDANYVIDIHSSSNQCIDYLFCFPGEQEESANYFQIDYGILMDTYDGDAFDEAFMKPWLALKKNFEKLGRIIDIDRESWTLELGSGMKMNPQSVNTGVKGIINYLVKKDILKLDDYFLLTNEITFVSRQNIRNYYAPTGGMIQNRLTLKTEVKQGDKLYEILSFNKQGNLPKILNIYAETDGFIFDISTNYSVNQGDYVLALCNPNHRN</sequence>
<dbReference type="InterPro" id="IPR055438">
    <property type="entry name" value="AstE_AspA_cat"/>
</dbReference>
<evidence type="ECO:0000256" key="1">
    <source>
        <dbReference type="ARBA" id="ARBA00001947"/>
    </source>
</evidence>
<dbReference type="eggNOG" id="COG3608">
    <property type="taxonomic scope" value="Bacteria"/>
</dbReference>
<keyword evidence="2" id="KW-0479">Metal-binding</keyword>
<evidence type="ECO:0000313" key="7">
    <source>
        <dbReference type="Proteomes" id="UP000003781"/>
    </source>
</evidence>
<evidence type="ECO:0000256" key="4">
    <source>
        <dbReference type="ARBA" id="ARBA00022833"/>
    </source>
</evidence>
<proteinExistence type="predicted"/>
<reference evidence="6 7" key="1">
    <citation type="submission" date="2007-03" db="EMBL/GenBank/DDBJ databases">
        <authorList>
            <person name="Stal L."/>
            <person name="Ferriera S."/>
            <person name="Johnson J."/>
            <person name="Kravitz S."/>
            <person name="Beeson K."/>
            <person name="Sutton G."/>
            <person name="Rogers Y.-H."/>
            <person name="Friedman R."/>
            <person name="Frazier M."/>
            <person name="Venter J.C."/>
        </authorList>
    </citation>
    <scope>NUCLEOTIDE SEQUENCE [LARGE SCALE GENOMIC DNA]</scope>
    <source>
        <strain evidence="6 7">CCY0110</strain>
    </source>
</reference>
<dbReference type="PANTHER" id="PTHR37326:SF1">
    <property type="entry name" value="BLL3975 PROTEIN"/>
    <property type="match status" value="1"/>
</dbReference>
<keyword evidence="3" id="KW-0378">Hydrolase</keyword>
<organism evidence="6 7">
    <name type="scientific">Crocosphaera chwakensis CCY0110</name>
    <dbReference type="NCBI Taxonomy" id="391612"/>
    <lineage>
        <taxon>Bacteria</taxon>
        <taxon>Bacillati</taxon>
        <taxon>Cyanobacteriota</taxon>
        <taxon>Cyanophyceae</taxon>
        <taxon>Oscillatoriophycideae</taxon>
        <taxon>Chroococcales</taxon>
        <taxon>Aphanothecaceae</taxon>
        <taxon>Crocosphaera</taxon>
        <taxon>Crocosphaera chwakensis</taxon>
    </lineage>
</organism>
<evidence type="ECO:0000313" key="6">
    <source>
        <dbReference type="EMBL" id="EAZ88918.1"/>
    </source>
</evidence>
<dbReference type="GO" id="GO:0016788">
    <property type="term" value="F:hydrolase activity, acting on ester bonds"/>
    <property type="evidence" value="ECO:0007669"/>
    <property type="project" value="InterPro"/>
</dbReference>
<feature type="domain" description="Succinylglutamate desuccinylase/Aspartoacylase catalytic" evidence="5">
    <location>
        <begin position="33"/>
        <end position="275"/>
    </location>
</feature>
<name>A3IX79_9CHRO</name>